<evidence type="ECO:0000259" key="1">
    <source>
        <dbReference type="Pfam" id="PF07728"/>
    </source>
</evidence>
<dbReference type="Pfam" id="PF07728">
    <property type="entry name" value="AAA_5"/>
    <property type="match status" value="1"/>
</dbReference>
<gene>
    <name evidence="2" type="ORF">ACFO4R_11390</name>
</gene>
<evidence type="ECO:0000313" key="2">
    <source>
        <dbReference type="EMBL" id="MFC4805666.1"/>
    </source>
</evidence>
<dbReference type="PANTHER" id="PTHR42759">
    <property type="entry name" value="MOXR FAMILY PROTEIN"/>
    <property type="match status" value="1"/>
</dbReference>
<name>A0ABV9QPR0_9FIRM</name>
<comment type="caution">
    <text evidence="2">The sequence shown here is derived from an EMBL/GenBank/DDBJ whole genome shotgun (WGS) entry which is preliminary data.</text>
</comment>
<keyword evidence="3" id="KW-1185">Reference proteome</keyword>
<dbReference type="InterPro" id="IPR011704">
    <property type="entry name" value="ATPase_dyneun-rel_AAA"/>
</dbReference>
<organism evidence="2 3">
    <name type="scientific">Filifactor villosus</name>
    <dbReference type="NCBI Taxonomy" id="29374"/>
    <lineage>
        <taxon>Bacteria</taxon>
        <taxon>Bacillati</taxon>
        <taxon>Bacillota</taxon>
        <taxon>Clostridia</taxon>
        <taxon>Peptostreptococcales</taxon>
        <taxon>Filifactoraceae</taxon>
        <taxon>Filifactor</taxon>
    </lineage>
</organism>
<dbReference type="SUPFAM" id="SSF52540">
    <property type="entry name" value="P-loop containing nucleoside triphosphate hydrolases"/>
    <property type="match status" value="1"/>
</dbReference>
<dbReference type="EMBL" id="JBHSHL010000058">
    <property type="protein sequence ID" value="MFC4805666.1"/>
    <property type="molecule type" value="Genomic_DNA"/>
</dbReference>
<dbReference type="InterPro" id="IPR050764">
    <property type="entry name" value="CbbQ/NirQ/NorQ/GpvN"/>
</dbReference>
<feature type="domain" description="ATPase dynein-related AAA" evidence="1">
    <location>
        <begin position="62"/>
        <end position="194"/>
    </location>
</feature>
<dbReference type="Gene3D" id="3.40.50.300">
    <property type="entry name" value="P-loop containing nucleotide triphosphate hydrolases"/>
    <property type="match status" value="1"/>
</dbReference>
<evidence type="ECO:0000313" key="3">
    <source>
        <dbReference type="Proteomes" id="UP001595916"/>
    </source>
</evidence>
<dbReference type="PANTHER" id="PTHR42759:SF1">
    <property type="entry name" value="MAGNESIUM-CHELATASE SUBUNIT CHLD"/>
    <property type="match status" value="1"/>
</dbReference>
<protein>
    <submittedName>
        <fullName evidence="2">AAA family ATPase</fullName>
    </submittedName>
</protein>
<sequence>MNMIDFLKKQGVAEGLIDELERFRAYYKVETEVERRVVKPRFFYYGRSVWEMAISALLQGENLLLSGAKATGKNVLAENLAYAFGRPVWTVSLNVNSDSSSLIGSDTFVGGEVRFRRGSIYNCAEYGGFGIFDEINMAKNDALSVLHSALDYRRLIDVPGYEKKNLHEATRFIATMNYGYAGTKELNEALVSRFMVLDIPKMTKEHLNYIIKTEYPDVKEEYADVFAELFLDLQLKAAYSEISSKAVDLRGLLGAIGVIGKGLPSGRALDMGIVGKTFDEFEKEIVEDVIRLRLTGNEGREDVFHV</sequence>
<proteinExistence type="predicted"/>
<dbReference type="RefSeq" id="WP_379789284.1">
    <property type="nucleotide sequence ID" value="NZ_JBHSHL010000058.1"/>
</dbReference>
<dbReference type="InterPro" id="IPR027417">
    <property type="entry name" value="P-loop_NTPase"/>
</dbReference>
<reference evidence="3" key="1">
    <citation type="journal article" date="2019" name="Int. J. Syst. Evol. Microbiol.">
        <title>The Global Catalogue of Microorganisms (GCM) 10K type strain sequencing project: providing services to taxonomists for standard genome sequencing and annotation.</title>
        <authorList>
            <consortium name="The Broad Institute Genomics Platform"/>
            <consortium name="The Broad Institute Genome Sequencing Center for Infectious Disease"/>
            <person name="Wu L."/>
            <person name="Ma J."/>
        </authorList>
    </citation>
    <scope>NUCLEOTIDE SEQUENCE [LARGE SCALE GENOMIC DNA]</scope>
    <source>
        <strain evidence="3">CCUG 46385</strain>
    </source>
</reference>
<accession>A0ABV9QPR0</accession>
<dbReference type="Proteomes" id="UP001595916">
    <property type="component" value="Unassembled WGS sequence"/>
</dbReference>